<organism evidence="8 9">
    <name type="scientific">Coilia grayii</name>
    <name type="common">Gray's grenadier anchovy</name>
    <dbReference type="NCBI Taxonomy" id="363190"/>
    <lineage>
        <taxon>Eukaryota</taxon>
        <taxon>Metazoa</taxon>
        <taxon>Chordata</taxon>
        <taxon>Craniata</taxon>
        <taxon>Vertebrata</taxon>
        <taxon>Euteleostomi</taxon>
        <taxon>Actinopterygii</taxon>
        <taxon>Neopterygii</taxon>
        <taxon>Teleostei</taxon>
        <taxon>Clupei</taxon>
        <taxon>Clupeiformes</taxon>
        <taxon>Clupeoidei</taxon>
        <taxon>Engraulidae</taxon>
        <taxon>Coilinae</taxon>
        <taxon>Coilia</taxon>
    </lineage>
</organism>
<evidence type="ECO:0008006" key="10">
    <source>
        <dbReference type="Google" id="ProtNLM"/>
    </source>
</evidence>
<dbReference type="InterPro" id="IPR009079">
    <property type="entry name" value="4_helix_cytokine-like_core"/>
</dbReference>
<dbReference type="GO" id="GO:0005576">
    <property type="term" value="C:extracellular region"/>
    <property type="evidence" value="ECO:0007669"/>
    <property type="project" value="UniProtKB-SubCell"/>
</dbReference>
<dbReference type="PROSITE" id="PS00338">
    <property type="entry name" value="SOMATOTROPIN_2"/>
    <property type="match status" value="1"/>
</dbReference>
<evidence type="ECO:0000256" key="5">
    <source>
        <dbReference type="ARBA" id="ARBA00023157"/>
    </source>
</evidence>
<feature type="signal peptide" evidence="7">
    <location>
        <begin position="1"/>
        <end position="29"/>
    </location>
</feature>
<evidence type="ECO:0000313" key="9">
    <source>
        <dbReference type="Proteomes" id="UP001591681"/>
    </source>
</evidence>
<dbReference type="Pfam" id="PF00103">
    <property type="entry name" value="Hormone_1"/>
    <property type="match status" value="1"/>
</dbReference>
<keyword evidence="9" id="KW-1185">Reference proteome</keyword>
<comment type="similarity">
    <text evidence="2 6">Belongs to the somatotropin/prolactin family.</text>
</comment>
<feature type="chain" id="PRO_5044749479" description="Growth hormone" evidence="7">
    <location>
        <begin position="30"/>
        <end position="214"/>
    </location>
</feature>
<dbReference type="AlphaFoldDB" id="A0ABD1KP36"/>
<dbReference type="EMBL" id="JBHFQA010000003">
    <property type="protein sequence ID" value="KAL2100548.1"/>
    <property type="molecule type" value="Genomic_DNA"/>
</dbReference>
<proteinExistence type="inferred from homology"/>
<dbReference type="PROSITE" id="PS00266">
    <property type="entry name" value="SOMATOTROPIN_1"/>
    <property type="match status" value="1"/>
</dbReference>
<dbReference type="GO" id="GO:0005179">
    <property type="term" value="F:hormone activity"/>
    <property type="evidence" value="ECO:0007669"/>
    <property type="project" value="UniProtKB-KW"/>
</dbReference>
<dbReference type="PANTHER" id="PTHR11417:SF2">
    <property type="entry name" value="SOMATOTROPIN"/>
    <property type="match status" value="1"/>
</dbReference>
<sequence>MLFMLSALHGVPGSLLLSLLLLSVTRSGAINTLHLFNNAVVRIQVLHQLAARMINEFEDSLFVDDRRALSKIFPLSHCISDSIPAPSDKDETQRSSVLRLLRTSLRLIETWEYPSQAFSAVFLNSLGPNVITDKLIDLKMGISMLIGAYLNGQPDVQDNESLPLPFGDFYLSLDDSDLSKGYRLMACFRKDMHRVETFLRMASCRRSADSNCTL</sequence>
<evidence type="ECO:0000256" key="1">
    <source>
        <dbReference type="ARBA" id="ARBA00004613"/>
    </source>
</evidence>
<evidence type="ECO:0000256" key="6">
    <source>
        <dbReference type="RuleBase" id="RU003618"/>
    </source>
</evidence>
<name>A0ABD1KP36_9TELE</name>
<keyword evidence="5" id="KW-1015">Disulfide bond</keyword>
<comment type="subcellular location">
    <subcellularLocation>
        <location evidence="1 6">Secreted</location>
    </subcellularLocation>
</comment>
<evidence type="ECO:0000256" key="4">
    <source>
        <dbReference type="ARBA" id="ARBA00022702"/>
    </source>
</evidence>
<keyword evidence="3" id="KW-0964">Secreted</keyword>
<dbReference type="Proteomes" id="UP001591681">
    <property type="component" value="Unassembled WGS sequence"/>
</dbReference>
<dbReference type="PRINTS" id="PR00836">
    <property type="entry name" value="SOMATOTROPIN"/>
</dbReference>
<dbReference type="InterPro" id="IPR001400">
    <property type="entry name" value="Somatotropin/Prolactin"/>
</dbReference>
<evidence type="ECO:0000256" key="2">
    <source>
        <dbReference type="ARBA" id="ARBA00008474"/>
    </source>
</evidence>
<evidence type="ECO:0000256" key="7">
    <source>
        <dbReference type="SAM" id="SignalP"/>
    </source>
</evidence>
<comment type="caution">
    <text evidence="8">The sequence shown here is derived from an EMBL/GenBank/DDBJ whole genome shotgun (WGS) entry which is preliminary data.</text>
</comment>
<keyword evidence="4 6" id="KW-0372">Hormone</keyword>
<dbReference type="SUPFAM" id="SSF47266">
    <property type="entry name" value="4-helical cytokines"/>
    <property type="match status" value="1"/>
</dbReference>
<accession>A0ABD1KP36</accession>
<reference evidence="8 9" key="1">
    <citation type="submission" date="2024-09" db="EMBL/GenBank/DDBJ databases">
        <title>A chromosome-level genome assembly of Gray's grenadier anchovy, Coilia grayii.</title>
        <authorList>
            <person name="Fu Z."/>
        </authorList>
    </citation>
    <scope>NUCLEOTIDE SEQUENCE [LARGE SCALE GENOMIC DNA]</scope>
    <source>
        <strain evidence="8">G4</strain>
        <tissue evidence="8">Muscle</tissue>
    </source>
</reference>
<keyword evidence="7" id="KW-0732">Signal</keyword>
<dbReference type="InterPro" id="IPR018116">
    <property type="entry name" value="Somatotropin_CS"/>
</dbReference>
<protein>
    <recommendedName>
        <fullName evidence="10">Growth hormone</fullName>
    </recommendedName>
</protein>
<evidence type="ECO:0000313" key="8">
    <source>
        <dbReference type="EMBL" id="KAL2100548.1"/>
    </source>
</evidence>
<dbReference type="PANTHER" id="PTHR11417">
    <property type="entry name" value="SOMATOTROPIN,PROLACTIN"/>
    <property type="match status" value="1"/>
</dbReference>
<evidence type="ECO:0000256" key="3">
    <source>
        <dbReference type="ARBA" id="ARBA00022525"/>
    </source>
</evidence>
<dbReference type="Gene3D" id="1.20.1250.10">
    <property type="match status" value="1"/>
</dbReference>
<gene>
    <name evidence="8" type="ORF">ACEWY4_002309</name>
</gene>